<keyword evidence="1" id="KW-0472">Membrane</keyword>
<dbReference type="RefSeq" id="WP_338008763.1">
    <property type="nucleotide sequence ID" value="NZ_JAOPKB010000014.1"/>
</dbReference>
<sequence length="144" mass="14956">MDRRVTAVLVAVVAHLLAGVAHGYAHDGAGVQLTTGQTAFVWVVATAGPIAAAILVWRGAIRSGALLLVATALAATIFDGYYHVIAETPDHVHAVDGPFADLFIATAILVSITDVLCVLAGAWLYRQVSADTDADRSARVHDGT</sequence>
<evidence type="ECO:0000313" key="3">
    <source>
        <dbReference type="Proteomes" id="UP001320972"/>
    </source>
</evidence>
<comment type="caution">
    <text evidence="2">The sequence shown here is derived from an EMBL/GenBank/DDBJ whole genome shotgun (WGS) entry which is preliminary data.</text>
</comment>
<feature type="transmembrane region" description="Helical" evidence="1">
    <location>
        <begin position="39"/>
        <end position="57"/>
    </location>
</feature>
<gene>
    <name evidence="2" type="ORF">OB955_19065</name>
</gene>
<proteinExistence type="predicted"/>
<feature type="transmembrane region" description="Helical" evidence="1">
    <location>
        <begin position="64"/>
        <end position="82"/>
    </location>
</feature>
<accession>A0ABT2QIW4</accession>
<evidence type="ECO:0000313" key="2">
    <source>
        <dbReference type="EMBL" id="MCU4974824.1"/>
    </source>
</evidence>
<dbReference type="Proteomes" id="UP001320972">
    <property type="component" value="Unassembled WGS sequence"/>
</dbReference>
<organism evidence="2 3">
    <name type="scientific">Natronoglomus mannanivorans</name>
    <dbReference type="NCBI Taxonomy" id="2979990"/>
    <lineage>
        <taxon>Archaea</taxon>
        <taxon>Methanobacteriati</taxon>
        <taxon>Methanobacteriota</taxon>
        <taxon>Stenosarchaea group</taxon>
        <taxon>Halobacteria</taxon>
        <taxon>Halobacteriales</taxon>
        <taxon>Natrialbaceae</taxon>
        <taxon>Natronoglomus</taxon>
    </lineage>
</organism>
<feature type="transmembrane region" description="Helical" evidence="1">
    <location>
        <begin position="102"/>
        <end position="125"/>
    </location>
</feature>
<name>A0ABT2QIW4_9EURY</name>
<dbReference type="EMBL" id="JAOPKB010000014">
    <property type="protein sequence ID" value="MCU4974824.1"/>
    <property type="molecule type" value="Genomic_DNA"/>
</dbReference>
<keyword evidence="1" id="KW-1133">Transmembrane helix</keyword>
<evidence type="ECO:0000256" key="1">
    <source>
        <dbReference type="SAM" id="Phobius"/>
    </source>
</evidence>
<keyword evidence="3" id="KW-1185">Reference proteome</keyword>
<reference evidence="2 3" key="1">
    <citation type="submission" date="2022-09" db="EMBL/GenBank/DDBJ databases">
        <title>Enrichment on poylsaccharides allowed isolation of novel metabolic and taxonomic groups of Haloarchaea.</title>
        <authorList>
            <person name="Sorokin D.Y."/>
            <person name="Elcheninov A.G."/>
            <person name="Khizhniak T.V."/>
            <person name="Kolganova T.V."/>
            <person name="Kublanov I.V."/>
        </authorList>
    </citation>
    <scope>NUCLEOTIDE SEQUENCE [LARGE SCALE GENOMIC DNA]</scope>
    <source>
        <strain evidence="2 3">AArc-m2/3/4</strain>
    </source>
</reference>
<protein>
    <submittedName>
        <fullName evidence="2">Uncharacterized protein</fullName>
    </submittedName>
</protein>
<keyword evidence="1" id="KW-0812">Transmembrane</keyword>